<dbReference type="InterPro" id="IPR001079">
    <property type="entry name" value="Galectin_CRD"/>
</dbReference>
<dbReference type="GO" id="GO:0030246">
    <property type="term" value="F:carbohydrate binding"/>
    <property type="evidence" value="ECO:0007669"/>
    <property type="project" value="UniProtKB-UniRule"/>
</dbReference>
<dbReference type="Proteomes" id="UP001516400">
    <property type="component" value="Unassembled WGS sequence"/>
</dbReference>
<evidence type="ECO:0000259" key="3">
    <source>
        <dbReference type="PROSITE" id="PS51304"/>
    </source>
</evidence>
<dbReference type="Pfam" id="PF00337">
    <property type="entry name" value="Gal-bind_lectin"/>
    <property type="match status" value="1"/>
</dbReference>
<evidence type="ECO:0000256" key="2">
    <source>
        <dbReference type="RuleBase" id="RU102079"/>
    </source>
</evidence>
<reference evidence="4 5" key="1">
    <citation type="journal article" date="2021" name="BMC Biol.">
        <title>Horizontally acquired antibacterial genes associated with adaptive radiation of ladybird beetles.</title>
        <authorList>
            <person name="Li H.S."/>
            <person name="Tang X.F."/>
            <person name="Huang Y.H."/>
            <person name="Xu Z.Y."/>
            <person name="Chen M.L."/>
            <person name="Du X.Y."/>
            <person name="Qiu B.Y."/>
            <person name="Chen P.T."/>
            <person name="Zhang W."/>
            <person name="Slipinski A."/>
            <person name="Escalona H.E."/>
            <person name="Waterhouse R.M."/>
            <person name="Zwick A."/>
            <person name="Pang H."/>
        </authorList>
    </citation>
    <scope>NUCLEOTIDE SEQUENCE [LARGE SCALE GENOMIC DNA]</scope>
    <source>
        <strain evidence="4">SYSU2018</strain>
    </source>
</reference>
<feature type="domain" description="Galectin" evidence="3">
    <location>
        <begin position="10"/>
        <end position="144"/>
    </location>
</feature>
<dbReference type="EMBL" id="JABFTP020000165">
    <property type="protein sequence ID" value="KAL3284698.1"/>
    <property type="molecule type" value="Genomic_DNA"/>
</dbReference>
<dbReference type="Gene3D" id="2.60.120.200">
    <property type="match status" value="1"/>
</dbReference>
<dbReference type="InterPro" id="IPR013320">
    <property type="entry name" value="ConA-like_dom_sf"/>
</dbReference>
<organism evidence="4 5">
    <name type="scientific">Cryptolaemus montrouzieri</name>
    <dbReference type="NCBI Taxonomy" id="559131"/>
    <lineage>
        <taxon>Eukaryota</taxon>
        <taxon>Metazoa</taxon>
        <taxon>Ecdysozoa</taxon>
        <taxon>Arthropoda</taxon>
        <taxon>Hexapoda</taxon>
        <taxon>Insecta</taxon>
        <taxon>Pterygota</taxon>
        <taxon>Neoptera</taxon>
        <taxon>Endopterygota</taxon>
        <taxon>Coleoptera</taxon>
        <taxon>Polyphaga</taxon>
        <taxon>Cucujiformia</taxon>
        <taxon>Coccinelloidea</taxon>
        <taxon>Coccinellidae</taxon>
        <taxon>Scymninae</taxon>
        <taxon>Scymnini</taxon>
        <taxon>Cryptolaemus</taxon>
    </lineage>
</organism>
<dbReference type="AlphaFoldDB" id="A0ABD2P165"/>
<accession>A0ABD2P165</accession>
<keyword evidence="5" id="KW-1185">Reference proteome</keyword>
<evidence type="ECO:0000313" key="5">
    <source>
        <dbReference type="Proteomes" id="UP001516400"/>
    </source>
</evidence>
<keyword evidence="1 2" id="KW-0430">Lectin</keyword>
<proteinExistence type="predicted"/>
<comment type="caution">
    <text evidence="4">The sequence shown here is derived from an EMBL/GenBank/DDBJ whole genome shotgun (WGS) entry which is preliminary data.</text>
</comment>
<dbReference type="PROSITE" id="PS51304">
    <property type="entry name" value="GALECTIN"/>
    <property type="match status" value="1"/>
</dbReference>
<gene>
    <name evidence="4" type="ORF">HHI36_018847</name>
</gene>
<dbReference type="SUPFAM" id="SSF49899">
    <property type="entry name" value="Concanavalin A-like lectins/glucanases"/>
    <property type="match status" value="1"/>
</dbReference>
<dbReference type="SMART" id="SM00908">
    <property type="entry name" value="Gal-bind_lectin"/>
    <property type="match status" value="1"/>
</dbReference>
<sequence>MCDIKNPDVPFLLEMNEVIPGRRIKIFGCVFHSDHFLVDFRCGPRKTLYDENLQLRLNCVFMHRQLSFNEVIGFMKSNFMEYQIPLPIKDCGKFKMEIIFFEKGIAVFVNNVKICAIPYKGLELSKMTHLSVRGEVNLLRVFTLDDPRVL</sequence>
<protein>
    <recommendedName>
        <fullName evidence="2">Galectin</fullName>
    </recommendedName>
</protein>
<evidence type="ECO:0000256" key="1">
    <source>
        <dbReference type="ARBA" id="ARBA00022734"/>
    </source>
</evidence>
<name>A0ABD2P165_9CUCU</name>
<evidence type="ECO:0000313" key="4">
    <source>
        <dbReference type="EMBL" id="KAL3284698.1"/>
    </source>
</evidence>